<dbReference type="PATRIC" id="fig|593117.10.peg.1841"/>
<reference evidence="3 4" key="1">
    <citation type="journal article" date="2007" name="Genome Biol.">
        <title>Genome analysis and genome-wide proteomics of Thermococcus gammatolerans, the most radioresistant organism known amongst the Archaea.</title>
        <authorList>
            <person name="Zivanovic Y."/>
            <person name="Armengaud J."/>
            <person name="Lagorce A."/>
            <person name="Leplat C."/>
            <person name="Guerin P."/>
            <person name="Dutertre M."/>
            <person name="Anthouard V."/>
            <person name="Forterre P."/>
            <person name="Wincker P."/>
            <person name="Confalonieri F."/>
        </authorList>
    </citation>
    <scope>NUCLEOTIDE SEQUENCE [LARGE SCALE GENOMIC DNA]</scope>
    <source>
        <strain evidence="4">DSM 15229 / JCM 11827 / EJ3</strain>
    </source>
</reference>
<feature type="region of interest" description="Disordered" evidence="2">
    <location>
        <begin position="28"/>
        <end position="48"/>
    </location>
</feature>
<organism evidence="3 4">
    <name type="scientific">Thermococcus gammatolerans (strain DSM 15229 / JCM 11827 / EJ3)</name>
    <dbReference type="NCBI Taxonomy" id="593117"/>
    <lineage>
        <taxon>Archaea</taxon>
        <taxon>Methanobacteriati</taxon>
        <taxon>Methanobacteriota</taxon>
        <taxon>Thermococci</taxon>
        <taxon>Thermococcales</taxon>
        <taxon>Thermococcaceae</taxon>
        <taxon>Thermococcus</taxon>
    </lineage>
</organism>
<keyword evidence="4" id="KW-1185">Reference proteome</keyword>
<dbReference type="EMBL" id="CP001398">
    <property type="protein sequence ID" value="ACS34335.1"/>
    <property type="molecule type" value="Genomic_DNA"/>
</dbReference>
<dbReference type="PaxDb" id="593117-TGAM_1833"/>
<dbReference type="eggNOG" id="arCOG05807">
    <property type="taxonomic scope" value="Archaea"/>
</dbReference>
<evidence type="ECO:0000256" key="1">
    <source>
        <dbReference type="SAM" id="Coils"/>
    </source>
</evidence>
<dbReference type="Proteomes" id="UP000001488">
    <property type="component" value="Chromosome"/>
</dbReference>
<keyword evidence="1" id="KW-0175">Coiled coil</keyword>
<gene>
    <name evidence="3" type="ordered locus">TGAM_1833</name>
</gene>
<name>C5A1R6_THEGJ</name>
<dbReference type="STRING" id="593117.TGAM_1833"/>
<protein>
    <recommendedName>
        <fullName evidence="5">DUF5667 domain-containing protein</fullName>
    </recommendedName>
</protein>
<evidence type="ECO:0000313" key="4">
    <source>
        <dbReference type="Proteomes" id="UP000001488"/>
    </source>
</evidence>
<sequence>MMPMRRWTALLLSVVLVLSIVPLGLGSASTTSPTPAITEQSPTNTTPEEELAHRIVSIVERLHNMTSVLENMSLPENANIMERYRLAEEYRVRMEEAYRSGDYPEAVTEGILAMHQYKIVLRSMRQFRERVRVSVERVEDYLRNARRIIIKCDQAGMNTTPAWELFNETREAYKLVMLDLKERNFTKAEEDLKAAKDLRMKLDEELKQLREGLAYTNAEKIVNGFLKRGQKAITFMENVLAHINGTAHNVTLLQERLSNFEELYDRVKEMSEAGNYTGAVTLLFEERKTIREFQITVKHVLKKAREKKIKEKLKDLRAFGKEIRERLKEATKGLEKLKRKGINTRGAEIKLKAAAQEFRAGFELAKRRDPSAKVHIELGLKLLHEVEDFIVRNL</sequence>
<dbReference type="AlphaFoldDB" id="C5A1R6"/>
<accession>C5A1R6</accession>
<evidence type="ECO:0000313" key="3">
    <source>
        <dbReference type="EMBL" id="ACS34335.1"/>
    </source>
</evidence>
<evidence type="ECO:0008006" key="5">
    <source>
        <dbReference type="Google" id="ProtNLM"/>
    </source>
</evidence>
<feature type="coiled-coil region" evidence="1">
    <location>
        <begin position="178"/>
        <end position="212"/>
    </location>
</feature>
<evidence type="ECO:0000256" key="2">
    <source>
        <dbReference type="SAM" id="MobiDB-lite"/>
    </source>
</evidence>
<dbReference type="HOGENOM" id="CLU_688155_0_0_2"/>
<proteinExistence type="predicted"/>
<dbReference type="KEGG" id="tga:TGAM_1833"/>
<feature type="compositionally biased region" description="Polar residues" evidence="2">
    <location>
        <begin position="37"/>
        <end position="46"/>
    </location>
</feature>